<reference evidence="3 4" key="1">
    <citation type="journal article" date="2020" name="Nature">
        <title>Six reference-quality genomes reveal evolution of bat adaptations.</title>
        <authorList>
            <person name="Jebb D."/>
            <person name="Huang Z."/>
            <person name="Pippel M."/>
            <person name="Hughes G.M."/>
            <person name="Lavrichenko K."/>
            <person name="Devanna P."/>
            <person name="Winkler S."/>
            <person name="Jermiin L.S."/>
            <person name="Skirmuntt E.C."/>
            <person name="Katzourakis A."/>
            <person name="Burkitt-Gray L."/>
            <person name="Ray D.A."/>
            <person name="Sullivan K.A.M."/>
            <person name="Roscito J.G."/>
            <person name="Kirilenko B.M."/>
            <person name="Davalos L.M."/>
            <person name="Corthals A.P."/>
            <person name="Power M.L."/>
            <person name="Jones G."/>
            <person name="Ransome R.D."/>
            <person name="Dechmann D.K.N."/>
            <person name="Locatelli A.G."/>
            <person name="Puechmaille S.J."/>
            <person name="Fedrigo O."/>
            <person name="Jarvis E.D."/>
            <person name="Hiller M."/>
            <person name="Vernes S.C."/>
            <person name="Myers E.W."/>
            <person name="Teeling E.C."/>
        </authorList>
    </citation>
    <scope>NUCLEOTIDE SEQUENCE [LARGE SCALE GENOMIC DNA]</scope>
    <source>
        <strain evidence="3">MPipKuh1</strain>
        <tissue evidence="3">Flight muscle</tissue>
    </source>
</reference>
<sequence>MDRPALTSAGGAGVQWEGSLFPTAALSRTTGIPHTCVDTAASTSQPSISTSLSCALPLVAAFGALVYLVKTRLKAGPPVQVQSSGPGYPGSGEAPALGECPCPPGPRLPATRKRAEQGPQRWRGAVCQDEARALRSMGSTESRCHGRDGA</sequence>
<dbReference type="EMBL" id="JACAGB010000008">
    <property type="protein sequence ID" value="KAF6346891.1"/>
    <property type="molecule type" value="Genomic_DNA"/>
</dbReference>
<gene>
    <name evidence="3" type="ORF">mPipKuh1_010626</name>
</gene>
<dbReference type="Proteomes" id="UP000558488">
    <property type="component" value="Unassembled WGS sequence"/>
</dbReference>
<keyword evidence="4" id="KW-1185">Reference proteome</keyword>
<keyword evidence="2" id="KW-0812">Transmembrane</keyword>
<organism evidence="3 4">
    <name type="scientific">Pipistrellus kuhlii</name>
    <name type="common">Kuhl's pipistrelle</name>
    <dbReference type="NCBI Taxonomy" id="59472"/>
    <lineage>
        <taxon>Eukaryota</taxon>
        <taxon>Metazoa</taxon>
        <taxon>Chordata</taxon>
        <taxon>Craniata</taxon>
        <taxon>Vertebrata</taxon>
        <taxon>Euteleostomi</taxon>
        <taxon>Mammalia</taxon>
        <taxon>Eutheria</taxon>
        <taxon>Laurasiatheria</taxon>
        <taxon>Chiroptera</taxon>
        <taxon>Yangochiroptera</taxon>
        <taxon>Vespertilionidae</taxon>
        <taxon>Pipistrellus</taxon>
    </lineage>
</organism>
<proteinExistence type="predicted"/>
<name>A0A7J7XB48_PIPKU</name>
<feature type="transmembrane region" description="Helical" evidence="2">
    <location>
        <begin position="48"/>
        <end position="69"/>
    </location>
</feature>
<keyword evidence="2" id="KW-1133">Transmembrane helix</keyword>
<comment type="caution">
    <text evidence="3">The sequence shown here is derived from an EMBL/GenBank/DDBJ whole genome shotgun (WGS) entry which is preliminary data.</text>
</comment>
<accession>A0A7J7XB48</accession>
<evidence type="ECO:0000313" key="3">
    <source>
        <dbReference type="EMBL" id="KAF6346891.1"/>
    </source>
</evidence>
<evidence type="ECO:0000313" key="4">
    <source>
        <dbReference type="Proteomes" id="UP000558488"/>
    </source>
</evidence>
<protein>
    <submittedName>
        <fullName evidence="3">Uncharacterized protein</fullName>
    </submittedName>
</protein>
<evidence type="ECO:0000256" key="2">
    <source>
        <dbReference type="SAM" id="Phobius"/>
    </source>
</evidence>
<evidence type="ECO:0000256" key="1">
    <source>
        <dbReference type="SAM" id="MobiDB-lite"/>
    </source>
</evidence>
<dbReference type="AlphaFoldDB" id="A0A7J7XB48"/>
<keyword evidence="2" id="KW-0472">Membrane</keyword>
<feature type="region of interest" description="Disordered" evidence="1">
    <location>
        <begin position="78"/>
        <end position="127"/>
    </location>
</feature>